<dbReference type="PANTHER" id="PTHR11494:SF8">
    <property type="entry name" value="CYTOTOXIC T-LYMPHOCYTE PROTEIN 4"/>
    <property type="match status" value="1"/>
</dbReference>
<feature type="domain" description="Ig-like" evidence="11">
    <location>
        <begin position="29"/>
        <end position="132"/>
    </location>
</feature>
<keyword evidence="13" id="KW-1185">Reference proteome</keyword>
<proteinExistence type="predicted"/>
<keyword evidence="4 9" id="KW-1133">Transmembrane helix</keyword>
<comment type="subcellular location">
    <subcellularLocation>
        <location evidence="1">Membrane</location>
        <topology evidence="1">Single-pass type I membrane protein</topology>
    </subcellularLocation>
</comment>
<keyword evidence="3 10" id="KW-0732">Signal</keyword>
<evidence type="ECO:0000256" key="1">
    <source>
        <dbReference type="ARBA" id="ARBA00004479"/>
    </source>
</evidence>
<evidence type="ECO:0000256" key="3">
    <source>
        <dbReference type="ARBA" id="ARBA00022729"/>
    </source>
</evidence>
<dbReference type="GO" id="GO:0009897">
    <property type="term" value="C:external side of plasma membrane"/>
    <property type="evidence" value="ECO:0007669"/>
    <property type="project" value="TreeGrafter"/>
</dbReference>
<evidence type="ECO:0000256" key="9">
    <source>
        <dbReference type="SAM" id="Phobius"/>
    </source>
</evidence>
<keyword evidence="5 9" id="KW-0472">Membrane</keyword>
<dbReference type="SUPFAM" id="SSF48726">
    <property type="entry name" value="Immunoglobulin"/>
    <property type="match status" value="1"/>
</dbReference>
<keyword evidence="7" id="KW-0325">Glycoprotein</keyword>
<feature type="transmembrane region" description="Helical" evidence="9">
    <location>
        <begin position="167"/>
        <end position="192"/>
    </location>
</feature>
<dbReference type="InterPro" id="IPR036179">
    <property type="entry name" value="Ig-like_dom_sf"/>
</dbReference>
<dbReference type="GO" id="GO:0042129">
    <property type="term" value="P:regulation of T cell proliferation"/>
    <property type="evidence" value="ECO:0007669"/>
    <property type="project" value="InterPro"/>
</dbReference>
<sequence length="224" mass="25104">MHSPVIVGLFYFLLIKAWKSLTVQCEAYITVQQYPTIASIKYGTSALLDCIFDFQFLSEAEIEVDWYIQLLLFNDSMKKITMSSKMLPLNQSASLSRDDGKYKLTGNLLKGVVFLEVKNLQPRDVGLYTCKVARLIPPPYLEGSSNGTYICGIEDTLQDSCKSSETKFVICLGTLAAYTFVIIMATIIYVLVRRKSTCTSSPLPSRDSLIYVDMNFAKESTGDE</sequence>
<dbReference type="InterPro" id="IPR040216">
    <property type="entry name" value="CTLA4/CD28"/>
</dbReference>
<dbReference type="InterPro" id="IPR007110">
    <property type="entry name" value="Ig-like_dom"/>
</dbReference>
<reference evidence="12" key="1">
    <citation type="submission" date="2021-09" db="EMBL/GenBank/DDBJ databases">
        <title>The genome of Mauremys mutica provides insights into the evolution of semi-aquatic lifestyle.</title>
        <authorList>
            <person name="Gong S."/>
            <person name="Gao Y."/>
        </authorList>
    </citation>
    <scope>NUCLEOTIDE SEQUENCE</scope>
    <source>
        <strain evidence="12">MM-2020</strain>
        <tissue evidence="12">Muscle</tissue>
    </source>
</reference>
<evidence type="ECO:0000256" key="6">
    <source>
        <dbReference type="ARBA" id="ARBA00023157"/>
    </source>
</evidence>
<protein>
    <recommendedName>
        <fullName evidence="11">Ig-like domain-containing protein</fullName>
    </recommendedName>
</protein>
<dbReference type="InterPro" id="IPR013106">
    <property type="entry name" value="Ig_V-set"/>
</dbReference>
<accession>A0A9D4BAS0</accession>
<feature type="chain" id="PRO_5038890601" description="Ig-like domain-containing protein" evidence="10">
    <location>
        <begin position="21"/>
        <end position="224"/>
    </location>
</feature>
<evidence type="ECO:0000256" key="2">
    <source>
        <dbReference type="ARBA" id="ARBA00022692"/>
    </source>
</evidence>
<evidence type="ECO:0000256" key="4">
    <source>
        <dbReference type="ARBA" id="ARBA00022989"/>
    </source>
</evidence>
<evidence type="ECO:0000256" key="7">
    <source>
        <dbReference type="ARBA" id="ARBA00023180"/>
    </source>
</evidence>
<evidence type="ECO:0000256" key="8">
    <source>
        <dbReference type="ARBA" id="ARBA00023319"/>
    </source>
</evidence>
<feature type="signal peptide" evidence="10">
    <location>
        <begin position="1"/>
        <end position="20"/>
    </location>
</feature>
<keyword evidence="8" id="KW-0393">Immunoglobulin domain</keyword>
<comment type="caution">
    <text evidence="12">The sequence shown here is derived from an EMBL/GenBank/DDBJ whole genome shotgun (WGS) entry which is preliminary data.</text>
</comment>
<evidence type="ECO:0000313" key="12">
    <source>
        <dbReference type="EMBL" id="KAH1186209.1"/>
    </source>
</evidence>
<dbReference type="Proteomes" id="UP000827986">
    <property type="component" value="Unassembled WGS sequence"/>
</dbReference>
<dbReference type="GO" id="GO:0050852">
    <property type="term" value="P:T cell receptor signaling pathway"/>
    <property type="evidence" value="ECO:0007669"/>
    <property type="project" value="TreeGrafter"/>
</dbReference>
<name>A0A9D4BAS0_9SAUR</name>
<evidence type="ECO:0000313" key="13">
    <source>
        <dbReference type="Proteomes" id="UP000827986"/>
    </source>
</evidence>
<dbReference type="Pfam" id="PF07686">
    <property type="entry name" value="V-set"/>
    <property type="match status" value="1"/>
</dbReference>
<organism evidence="12 13">
    <name type="scientific">Mauremys mutica</name>
    <name type="common">yellowpond turtle</name>
    <dbReference type="NCBI Taxonomy" id="74926"/>
    <lineage>
        <taxon>Eukaryota</taxon>
        <taxon>Metazoa</taxon>
        <taxon>Chordata</taxon>
        <taxon>Craniata</taxon>
        <taxon>Vertebrata</taxon>
        <taxon>Euteleostomi</taxon>
        <taxon>Archelosauria</taxon>
        <taxon>Testudinata</taxon>
        <taxon>Testudines</taxon>
        <taxon>Cryptodira</taxon>
        <taxon>Durocryptodira</taxon>
        <taxon>Testudinoidea</taxon>
        <taxon>Geoemydidae</taxon>
        <taxon>Geoemydinae</taxon>
        <taxon>Mauremys</taxon>
    </lineage>
</organism>
<dbReference type="Gene3D" id="2.60.40.10">
    <property type="entry name" value="Immunoglobulins"/>
    <property type="match status" value="1"/>
</dbReference>
<evidence type="ECO:0000256" key="5">
    <source>
        <dbReference type="ARBA" id="ARBA00023136"/>
    </source>
</evidence>
<dbReference type="EMBL" id="JAHDVG010000463">
    <property type="protein sequence ID" value="KAH1186209.1"/>
    <property type="molecule type" value="Genomic_DNA"/>
</dbReference>
<dbReference type="InterPro" id="IPR013783">
    <property type="entry name" value="Ig-like_fold"/>
</dbReference>
<evidence type="ECO:0000256" key="10">
    <source>
        <dbReference type="SAM" id="SignalP"/>
    </source>
</evidence>
<dbReference type="PANTHER" id="PTHR11494">
    <property type="entry name" value="CYTOTOXIC T-LYMPHOCYTE PROTEIN"/>
    <property type="match status" value="1"/>
</dbReference>
<keyword evidence="2 9" id="KW-0812">Transmembrane</keyword>
<dbReference type="AlphaFoldDB" id="A0A9D4BAS0"/>
<gene>
    <name evidence="12" type="ORF">KIL84_018958</name>
</gene>
<evidence type="ECO:0000259" key="11">
    <source>
        <dbReference type="PROSITE" id="PS50835"/>
    </source>
</evidence>
<dbReference type="PROSITE" id="PS50835">
    <property type="entry name" value="IG_LIKE"/>
    <property type="match status" value="1"/>
</dbReference>
<keyword evidence="6" id="KW-1015">Disulfide bond</keyword>